<comment type="similarity">
    <text evidence="1">Belongs to the transferase hexapeptide repeat family.</text>
</comment>
<evidence type="ECO:0000256" key="1">
    <source>
        <dbReference type="ARBA" id="ARBA00007274"/>
    </source>
</evidence>
<dbReference type="PATRIC" id="fig|869719.3.peg.1799"/>
<keyword evidence="10" id="KW-1185">Reference proteome</keyword>
<evidence type="ECO:0000259" key="8">
    <source>
        <dbReference type="SMART" id="SM01266"/>
    </source>
</evidence>
<evidence type="ECO:0000256" key="3">
    <source>
        <dbReference type="ARBA" id="ARBA00022679"/>
    </source>
</evidence>
<dbReference type="FunFam" id="2.160.10.10:FF:000025">
    <property type="entry name" value="Hexapeptide-repeat containing-acetyltransferase"/>
    <property type="match status" value="1"/>
</dbReference>
<reference evidence="9 10" key="1">
    <citation type="journal article" date="2016" name="Front. Microbiol.">
        <title>Genomic Resource of Rice Seed Associated Bacteria.</title>
        <authorList>
            <person name="Midha S."/>
            <person name="Bansal K."/>
            <person name="Sharma S."/>
            <person name="Kumar N."/>
            <person name="Patil P.P."/>
            <person name="Chaudhry V."/>
            <person name="Patil P.B."/>
        </authorList>
    </citation>
    <scope>NUCLEOTIDE SEQUENCE [LARGE SCALE GENOMIC DNA]</scope>
    <source>
        <strain evidence="9 10">NS334</strain>
    </source>
</reference>
<protein>
    <recommendedName>
        <fullName evidence="7">Nodulation protein L</fullName>
    </recommendedName>
</protein>
<gene>
    <name evidence="9" type="ORF">NS334_09705</name>
</gene>
<keyword evidence="2" id="KW-0536">Nodulation</keyword>
<evidence type="ECO:0000256" key="2">
    <source>
        <dbReference type="ARBA" id="ARBA00022458"/>
    </source>
</evidence>
<dbReference type="InterPro" id="IPR018357">
    <property type="entry name" value="Hexapep_transf_CS"/>
</dbReference>
<evidence type="ECO:0000256" key="4">
    <source>
        <dbReference type="ARBA" id="ARBA00022737"/>
    </source>
</evidence>
<evidence type="ECO:0000256" key="7">
    <source>
        <dbReference type="ARBA" id="ARBA00067695"/>
    </source>
</evidence>
<dbReference type="InterPro" id="IPR051159">
    <property type="entry name" value="Hexapeptide_acetyltransf"/>
</dbReference>
<keyword evidence="5" id="KW-0012">Acyltransferase</keyword>
<dbReference type="EMBL" id="LDTB01000033">
    <property type="protein sequence ID" value="KTT72036.1"/>
    <property type="molecule type" value="Genomic_DNA"/>
</dbReference>
<dbReference type="GO" id="GO:0008374">
    <property type="term" value="F:O-acyltransferase activity"/>
    <property type="evidence" value="ECO:0007669"/>
    <property type="project" value="TreeGrafter"/>
</dbReference>
<dbReference type="SUPFAM" id="SSF51161">
    <property type="entry name" value="Trimeric LpxA-like enzymes"/>
    <property type="match status" value="1"/>
</dbReference>
<dbReference type="OrthoDB" id="9815592at2"/>
<dbReference type="RefSeq" id="WP_058755772.1">
    <property type="nucleotide sequence ID" value="NZ_LDTB01000033.1"/>
</dbReference>
<comment type="caution">
    <text evidence="9">The sequence shown here is derived from an EMBL/GenBank/DDBJ whole genome shotgun (WGS) entry which is preliminary data.</text>
</comment>
<comment type="function">
    <text evidence="6">Acetyltransferase implicated in the O-acetylation of Nod factors.</text>
</comment>
<evidence type="ECO:0000256" key="6">
    <source>
        <dbReference type="ARBA" id="ARBA00055587"/>
    </source>
</evidence>
<dbReference type="PANTHER" id="PTHR23416">
    <property type="entry name" value="SIALIC ACID SYNTHASE-RELATED"/>
    <property type="match status" value="1"/>
</dbReference>
<dbReference type="Pfam" id="PF12464">
    <property type="entry name" value="Mac"/>
    <property type="match status" value="1"/>
</dbReference>
<dbReference type="InterPro" id="IPR001451">
    <property type="entry name" value="Hexapep"/>
</dbReference>
<evidence type="ECO:0000313" key="10">
    <source>
        <dbReference type="Proteomes" id="UP000074310"/>
    </source>
</evidence>
<dbReference type="SMART" id="SM01266">
    <property type="entry name" value="Mac"/>
    <property type="match status" value="1"/>
</dbReference>
<dbReference type="GO" id="GO:0005829">
    <property type="term" value="C:cytosol"/>
    <property type="evidence" value="ECO:0007669"/>
    <property type="project" value="TreeGrafter"/>
</dbReference>
<evidence type="ECO:0000256" key="5">
    <source>
        <dbReference type="ARBA" id="ARBA00023315"/>
    </source>
</evidence>
<dbReference type="AlphaFoldDB" id="A0A147I2A7"/>
<feature type="domain" description="Maltose/galactoside acetyltransferase" evidence="8">
    <location>
        <begin position="7"/>
        <end position="61"/>
    </location>
</feature>
<sequence length="188" mass="19603">MAQRTEKQKMLAGEPYHAGDPELIADHQAALAWMARYNAASTLGAAERRAILVERLGHVGAGAVIRPPFHCDYGDNIRIGDGVFLNYGCIILDVVSVSIGDGTQIGPAVQILTADHPRDPAERAKGAEWGRPITIGRNVWIGGGALILPGVTIGDDAIVGAGSVVTRDVGAGATVAGNPARERTGRPL</sequence>
<evidence type="ECO:0000313" key="9">
    <source>
        <dbReference type="EMBL" id="KTT72036.1"/>
    </source>
</evidence>
<dbReference type="CDD" id="cd03357">
    <property type="entry name" value="LbH_MAT_GAT"/>
    <property type="match status" value="1"/>
</dbReference>
<name>A0A147I2A7_9SPHN</name>
<dbReference type="InterPro" id="IPR011004">
    <property type="entry name" value="Trimer_LpxA-like_sf"/>
</dbReference>
<proteinExistence type="inferred from homology"/>
<dbReference type="Gene3D" id="2.160.10.10">
    <property type="entry name" value="Hexapeptide repeat proteins"/>
    <property type="match status" value="1"/>
</dbReference>
<keyword evidence="4" id="KW-0677">Repeat</keyword>
<keyword evidence="3 9" id="KW-0808">Transferase</keyword>
<accession>A0A147I2A7</accession>
<dbReference type="GO" id="GO:0016407">
    <property type="term" value="F:acetyltransferase activity"/>
    <property type="evidence" value="ECO:0007669"/>
    <property type="project" value="InterPro"/>
</dbReference>
<dbReference type="PANTHER" id="PTHR23416:SF23">
    <property type="entry name" value="ACETYLTRANSFERASE C18B11.09C-RELATED"/>
    <property type="match status" value="1"/>
</dbReference>
<dbReference type="InterPro" id="IPR024688">
    <property type="entry name" value="Mac_dom"/>
</dbReference>
<dbReference type="Proteomes" id="UP000074310">
    <property type="component" value="Unassembled WGS sequence"/>
</dbReference>
<organism evidence="9 10">
    <name type="scientific">Sphingomonas endophytica</name>
    <dbReference type="NCBI Taxonomy" id="869719"/>
    <lineage>
        <taxon>Bacteria</taxon>
        <taxon>Pseudomonadati</taxon>
        <taxon>Pseudomonadota</taxon>
        <taxon>Alphaproteobacteria</taxon>
        <taxon>Sphingomonadales</taxon>
        <taxon>Sphingomonadaceae</taxon>
        <taxon>Sphingomonas</taxon>
    </lineage>
</organism>
<dbReference type="Pfam" id="PF00132">
    <property type="entry name" value="Hexapep"/>
    <property type="match status" value="1"/>
</dbReference>
<dbReference type="PROSITE" id="PS00101">
    <property type="entry name" value="HEXAPEP_TRANSFERASES"/>
    <property type="match status" value="1"/>
</dbReference>